<evidence type="ECO:0000256" key="1">
    <source>
        <dbReference type="ARBA" id="ARBA00007637"/>
    </source>
</evidence>
<feature type="domain" description="NAD-dependent epimerase/dehydratase" evidence="2">
    <location>
        <begin position="219"/>
        <end position="315"/>
    </location>
</feature>
<dbReference type="AlphaFoldDB" id="A0A6N2NJY1"/>
<name>A0A6N2NJY1_SALVM</name>
<dbReference type="Gene3D" id="3.40.50.720">
    <property type="entry name" value="NAD(P)-binding Rossmann-like Domain"/>
    <property type="match status" value="2"/>
</dbReference>
<gene>
    <name evidence="3" type="ORF">SVIM_LOCUS481526</name>
</gene>
<dbReference type="SUPFAM" id="SSF51735">
    <property type="entry name" value="NAD(P)-binding Rossmann-fold domains"/>
    <property type="match status" value="2"/>
</dbReference>
<dbReference type="Gene3D" id="3.90.25.10">
    <property type="entry name" value="UDP-galactose 4-epimerase, domain 1"/>
    <property type="match status" value="1"/>
</dbReference>
<accession>A0A6N2NJY1</accession>
<dbReference type="InterPro" id="IPR001509">
    <property type="entry name" value="Epimerase_deHydtase"/>
</dbReference>
<dbReference type="InterPro" id="IPR036291">
    <property type="entry name" value="NAD(P)-bd_dom_sf"/>
</dbReference>
<sequence length="387" mass="43750">MAFLSLPTRGNNVYGPNQYPEKLIPKFILLALKGEQLPIHGDGSNVRSFLYCEDVAEAFDVILHKGAIGHVYNIGTKKERRVLDVAEDICNLYGLDPEKSISYVQDRPFNDHRYFLDDQKLKMLGWQESTPWEAGLKMTMEWYTKNPDWWDDISAALHPHPRLSMISHSNDDSWISQKGLVSDAKEACSGLKFLIYGKTGWIGGLLGKLCKDGGIPFEYVNPTHVFNAAGVTGRPNVDWCESHKVETIRTNVGGTLTLADVCKEHDLLMMNFATGCIFEYDQDHQEGSGIGFKEEDKPNFTGSFYSKTKAMNTRTSARCESGCQYHPDLSNPRNFITKITRYSKVVNIPNSMTVLMSSCQSQLRWQRETAEEYGTSPIQEWSATMRS</sequence>
<dbReference type="PANTHER" id="PTHR43000">
    <property type="entry name" value="DTDP-D-GLUCOSE 4,6-DEHYDRATASE-RELATED"/>
    <property type="match status" value="1"/>
</dbReference>
<reference evidence="3" key="1">
    <citation type="submission" date="2019-03" db="EMBL/GenBank/DDBJ databases">
        <authorList>
            <person name="Mank J."/>
            <person name="Almeida P."/>
        </authorList>
    </citation>
    <scope>NUCLEOTIDE SEQUENCE</scope>
    <source>
        <strain evidence="3">78183</strain>
    </source>
</reference>
<feature type="domain" description="NAD-dependent epimerase/dehydratase" evidence="2">
    <location>
        <begin position="9"/>
        <end position="75"/>
    </location>
</feature>
<proteinExistence type="inferred from homology"/>
<dbReference type="Pfam" id="PF01370">
    <property type="entry name" value="Epimerase"/>
    <property type="match status" value="2"/>
</dbReference>
<evidence type="ECO:0000313" key="3">
    <source>
        <dbReference type="EMBL" id="VFU63275.1"/>
    </source>
</evidence>
<evidence type="ECO:0000259" key="2">
    <source>
        <dbReference type="Pfam" id="PF01370"/>
    </source>
</evidence>
<comment type="similarity">
    <text evidence="1">Belongs to the NAD(P)-dependent epimerase/dehydratase family.</text>
</comment>
<protein>
    <recommendedName>
        <fullName evidence="2">NAD-dependent epimerase/dehydratase domain-containing protein</fullName>
    </recommendedName>
</protein>
<dbReference type="EMBL" id="CAADRP010002196">
    <property type="protein sequence ID" value="VFU63275.1"/>
    <property type="molecule type" value="Genomic_DNA"/>
</dbReference>
<organism evidence="3">
    <name type="scientific">Salix viminalis</name>
    <name type="common">Common osier</name>
    <name type="synonym">Basket willow</name>
    <dbReference type="NCBI Taxonomy" id="40686"/>
    <lineage>
        <taxon>Eukaryota</taxon>
        <taxon>Viridiplantae</taxon>
        <taxon>Streptophyta</taxon>
        <taxon>Embryophyta</taxon>
        <taxon>Tracheophyta</taxon>
        <taxon>Spermatophyta</taxon>
        <taxon>Magnoliopsida</taxon>
        <taxon>eudicotyledons</taxon>
        <taxon>Gunneridae</taxon>
        <taxon>Pentapetalae</taxon>
        <taxon>rosids</taxon>
        <taxon>fabids</taxon>
        <taxon>Malpighiales</taxon>
        <taxon>Salicaceae</taxon>
        <taxon>Saliceae</taxon>
        <taxon>Salix</taxon>
    </lineage>
</organism>